<evidence type="ECO:0000313" key="16">
    <source>
        <dbReference type="EMBL" id="CAB4978696.1"/>
    </source>
</evidence>
<evidence type="ECO:0000313" key="11">
    <source>
        <dbReference type="EMBL" id="CAB4730264.1"/>
    </source>
</evidence>
<dbReference type="GO" id="GO:0005576">
    <property type="term" value="C:extracellular region"/>
    <property type="evidence" value="ECO:0007669"/>
    <property type="project" value="UniProtKB-SubCell"/>
</dbReference>
<sequence length="397" mass="41528">MKASSRASILVALTVGSLLSLSITSISYATGLDDGYPPGAAAPGRTCAPSDVGQKTTSSFTGKVLACILIQDTARWWIDGDPLPPIETPAASAPSSGPSSGSKSAPPPVAASNFTWSKDVNISKLKASKFITIAGARPVQVFIPGTLKSKVPAPLLVALHGFTASTSDLMTLMNLTPEAYKRGVVLAVPSGTRNVDGLSFWNATGSCCDFNASGVDDSAYLMDLVKQIGTKVSIDPKRIYFLGHSNGGFMSYTVACNNSAQIAAIVNLEGSTFADPTQCKADHPVSVLQINGTADELININGGNVFGDPTHPYPSVKDETRNWAGINGCSTSTLLIKAKATFDYEPSLAGAETSKESYKCPKGIAIEMWTISGGVHVPKLNSAFISAVFDFLLSHKK</sequence>
<dbReference type="EMBL" id="CAESAE010000002">
    <property type="protein sequence ID" value="CAB4333952.1"/>
    <property type="molecule type" value="Genomic_DNA"/>
</dbReference>
<evidence type="ECO:0000256" key="3">
    <source>
        <dbReference type="ARBA" id="ARBA00022651"/>
    </source>
</evidence>
<evidence type="ECO:0000256" key="6">
    <source>
        <dbReference type="ARBA" id="ARBA00023277"/>
    </source>
</evidence>
<evidence type="ECO:0000313" key="13">
    <source>
        <dbReference type="EMBL" id="CAB4832052.1"/>
    </source>
</evidence>
<dbReference type="AlphaFoldDB" id="A0A6J5YYK7"/>
<keyword evidence="2" id="KW-0964">Secreted</keyword>
<evidence type="ECO:0000256" key="7">
    <source>
        <dbReference type="ARBA" id="ARBA00023326"/>
    </source>
</evidence>
<dbReference type="GO" id="GO:0045493">
    <property type="term" value="P:xylan catabolic process"/>
    <property type="evidence" value="ECO:0007669"/>
    <property type="project" value="UniProtKB-KW"/>
</dbReference>
<feature type="region of interest" description="Disordered" evidence="8">
    <location>
        <begin position="87"/>
        <end position="108"/>
    </location>
</feature>
<proteinExistence type="predicted"/>
<organism evidence="9">
    <name type="scientific">freshwater metagenome</name>
    <dbReference type="NCBI Taxonomy" id="449393"/>
    <lineage>
        <taxon>unclassified sequences</taxon>
        <taxon>metagenomes</taxon>
        <taxon>ecological metagenomes</taxon>
    </lineage>
</organism>
<feature type="compositionally biased region" description="Low complexity" evidence="8">
    <location>
        <begin position="89"/>
        <end position="104"/>
    </location>
</feature>
<evidence type="ECO:0000256" key="2">
    <source>
        <dbReference type="ARBA" id="ARBA00022525"/>
    </source>
</evidence>
<dbReference type="GO" id="GO:0030600">
    <property type="term" value="F:feruloyl esterase activity"/>
    <property type="evidence" value="ECO:0007669"/>
    <property type="project" value="InterPro"/>
</dbReference>
<protein>
    <submittedName>
        <fullName evidence="9">Unannotated protein</fullName>
    </submittedName>
</protein>
<gene>
    <name evidence="10" type="ORF">UFOPK2510_00492</name>
    <name evidence="11" type="ORF">UFOPK2718_01192</name>
    <name evidence="12" type="ORF">UFOPK2936_00957</name>
    <name evidence="13" type="ORF">UFOPK3174_01236</name>
    <name evidence="14" type="ORF">UFOPK3328_01413</name>
    <name evidence="15" type="ORF">UFOPK3779_00914</name>
    <name evidence="16" type="ORF">UFOPK3913_00981</name>
    <name evidence="9" type="ORF">UFOPK4107_00453</name>
    <name evidence="17" type="ORF">UFOPK4403_00643</name>
</gene>
<evidence type="ECO:0000313" key="17">
    <source>
        <dbReference type="EMBL" id="CAB5071626.1"/>
    </source>
</evidence>
<dbReference type="EMBL" id="CAFBNH010000005">
    <property type="protein sequence ID" value="CAB4946715.1"/>
    <property type="molecule type" value="Genomic_DNA"/>
</dbReference>
<name>A0A6J5YYK7_9ZZZZ</name>
<dbReference type="Gene3D" id="3.40.50.1820">
    <property type="entry name" value="alpha/beta hydrolase"/>
    <property type="match status" value="1"/>
</dbReference>
<dbReference type="EMBL" id="CAFABH010000024">
    <property type="protein sequence ID" value="CAB4832052.1"/>
    <property type="molecule type" value="Genomic_DNA"/>
</dbReference>
<keyword evidence="3" id="KW-0858">Xylan degradation</keyword>
<dbReference type="EMBL" id="CAFBOC010000010">
    <property type="protein sequence ID" value="CAB4978696.1"/>
    <property type="molecule type" value="Genomic_DNA"/>
</dbReference>
<keyword evidence="4" id="KW-0732">Signal</keyword>
<evidence type="ECO:0000313" key="14">
    <source>
        <dbReference type="EMBL" id="CAB4876910.1"/>
    </source>
</evidence>
<evidence type="ECO:0000256" key="5">
    <source>
        <dbReference type="ARBA" id="ARBA00022801"/>
    </source>
</evidence>
<dbReference type="EMBL" id="CAFBLD010000010">
    <property type="protein sequence ID" value="CAB4876910.1"/>
    <property type="molecule type" value="Genomic_DNA"/>
</dbReference>
<dbReference type="InterPro" id="IPR043595">
    <property type="entry name" value="FaeB/C/D"/>
</dbReference>
<dbReference type="EMBL" id="CAEZZW010000004">
    <property type="protein sequence ID" value="CAB4781405.1"/>
    <property type="molecule type" value="Genomic_DNA"/>
</dbReference>
<keyword evidence="6" id="KW-0119">Carbohydrate metabolism</keyword>
<dbReference type="PANTHER" id="PTHR38050">
    <property type="match status" value="1"/>
</dbReference>
<evidence type="ECO:0000313" key="15">
    <source>
        <dbReference type="EMBL" id="CAB4946715.1"/>
    </source>
</evidence>
<dbReference type="EMBL" id="CAEZYM010000011">
    <property type="protein sequence ID" value="CAB4730264.1"/>
    <property type="molecule type" value="Genomic_DNA"/>
</dbReference>
<dbReference type="SUPFAM" id="SSF53474">
    <property type="entry name" value="alpha/beta-Hydrolases"/>
    <property type="match status" value="1"/>
</dbReference>
<evidence type="ECO:0000256" key="1">
    <source>
        <dbReference type="ARBA" id="ARBA00004613"/>
    </source>
</evidence>
<evidence type="ECO:0000313" key="10">
    <source>
        <dbReference type="EMBL" id="CAB4688364.1"/>
    </source>
</evidence>
<evidence type="ECO:0000256" key="4">
    <source>
        <dbReference type="ARBA" id="ARBA00022729"/>
    </source>
</evidence>
<evidence type="ECO:0000313" key="9">
    <source>
        <dbReference type="EMBL" id="CAB4333952.1"/>
    </source>
</evidence>
<dbReference type="InterPro" id="IPR029058">
    <property type="entry name" value="AB_hydrolase_fold"/>
</dbReference>
<accession>A0A6J5YYK7</accession>
<dbReference type="EMBL" id="CAFBQX010000002">
    <property type="protein sequence ID" value="CAB5071626.1"/>
    <property type="molecule type" value="Genomic_DNA"/>
</dbReference>
<evidence type="ECO:0000256" key="8">
    <source>
        <dbReference type="SAM" id="MobiDB-lite"/>
    </source>
</evidence>
<reference evidence="9" key="1">
    <citation type="submission" date="2020-05" db="EMBL/GenBank/DDBJ databases">
        <authorList>
            <person name="Chiriac C."/>
            <person name="Salcher M."/>
            <person name="Ghai R."/>
            <person name="Kavagutti S V."/>
        </authorList>
    </citation>
    <scope>NUCLEOTIDE SEQUENCE</scope>
</reference>
<comment type="subcellular location">
    <subcellularLocation>
        <location evidence="1">Secreted</location>
    </subcellularLocation>
</comment>
<dbReference type="PANTHER" id="PTHR38050:SF2">
    <property type="entry name" value="FERULOYL ESTERASE C-RELATED"/>
    <property type="match status" value="1"/>
</dbReference>
<keyword evidence="5" id="KW-0378">Hydrolase</keyword>
<evidence type="ECO:0000313" key="12">
    <source>
        <dbReference type="EMBL" id="CAB4781405.1"/>
    </source>
</evidence>
<keyword evidence="7" id="KW-0624">Polysaccharide degradation</keyword>
<dbReference type="EMBL" id="CAEZXO010000003">
    <property type="protein sequence ID" value="CAB4688364.1"/>
    <property type="molecule type" value="Genomic_DNA"/>
</dbReference>